<feature type="transmembrane region" description="Helical" evidence="6">
    <location>
        <begin position="260"/>
        <end position="276"/>
    </location>
</feature>
<protein>
    <submittedName>
        <fullName evidence="8">Competence protein ComEC</fullName>
    </submittedName>
</protein>
<keyword evidence="2" id="KW-1003">Cell membrane</keyword>
<feature type="domain" description="Metallo-beta-lactamase" evidence="7">
    <location>
        <begin position="509"/>
        <end position="707"/>
    </location>
</feature>
<feature type="transmembrane region" description="Helical" evidence="6">
    <location>
        <begin position="383"/>
        <end position="410"/>
    </location>
</feature>
<evidence type="ECO:0000259" key="7">
    <source>
        <dbReference type="SMART" id="SM00849"/>
    </source>
</evidence>
<feature type="transmembrane region" description="Helical" evidence="6">
    <location>
        <begin position="232"/>
        <end position="254"/>
    </location>
</feature>
<dbReference type="InterPro" id="IPR025405">
    <property type="entry name" value="DUF4131"/>
</dbReference>
<dbReference type="PANTHER" id="PTHR30619:SF7">
    <property type="entry name" value="BETA-LACTAMASE DOMAIN PROTEIN"/>
    <property type="match status" value="1"/>
</dbReference>
<sequence length="754" mass="85437">MKGKWHFIAGIGFILSFFSTRGSTWPGMMIVLGMLLIMWRSARTLRLFLLICFGAVIVFTGLAKFHSQPVPPDGFGKPQAASVTGKIVSAPSISPDQISFVFRHASSHVQSMVFMTSDGTSAKMIRRGAMCQIKGSLEIPETARNPGNFDYRNYLYHKGIHYVMFAEVQNAECSGQSVLAYMDQLRLSFLRYLKQKYPDDTLNWIRALIFGSDDDLSADTIHTFREWNLSHLLAISGLHTGLVMMFVYAAGRYLFRLTEQQLKIVLMIALLVFLGLSGGKPSVLRAVIMAESALLLSILKKTYPVTDIISMTAITLMFLNPFIVNDIGFQFSFIVTYALVFSKKLLIKHSSFLWPSIQISFISQIVLIPLQLYYFFYIHPLSFFLNILIVPYFTFFVIPASLFLVIFAWLPVKMTNAIAGMFEGIHNGVIQFIHLVDSWHDGVWVIGQISEYTFICYLVLFFSFMHLWEQERLREAFFCGCLLVCLLVLESMKPYFTAAGSITMLDVGQGDTIVIELPKREGVIMIDAAGTDTEGENDTFTYRIKPFLWSKGISQIDHFIITHTDQDHAGSADEILDNFDVKHVYSHPFLNSNNVQESLSSNHTYHPLSQGMKLQLGTHELYVLHPEQNVRYDSENNRSLVLYGQFGGLSFLFTGDIDAQVEEEIIQRFPSLQADVLKISHHGSKYSTSERFLEKMVPDIAWISAGIHNRYGHPAPEVLDRLSKQGTHIFRTDRDGAVIFCFTEQNGTFSKMIP</sequence>
<dbReference type="SUPFAM" id="SSF56281">
    <property type="entry name" value="Metallo-hydrolase/oxidoreductase"/>
    <property type="match status" value="1"/>
</dbReference>
<proteinExistence type="predicted"/>
<comment type="subcellular location">
    <subcellularLocation>
        <location evidence="1">Cell membrane</location>
        <topology evidence="1">Multi-pass membrane protein</topology>
    </subcellularLocation>
</comment>
<evidence type="ECO:0000256" key="1">
    <source>
        <dbReference type="ARBA" id="ARBA00004651"/>
    </source>
</evidence>
<dbReference type="OrthoDB" id="9761531at2"/>
<comment type="caution">
    <text evidence="8">The sequence shown here is derived from an EMBL/GenBank/DDBJ whole genome shotgun (WGS) entry which is preliminary data.</text>
</comment>
<dbReference type="SMART" id="SM00849">
    <property type="entry name" value="Lactamase_B"/>
    <property type="match status" value="1"/>
</dbReference>
<dbReference type="InterPro" id="IPR035681">
    <property type="entry name" value="ComA-like_MBL"/>
</dbReference>
<keyword evidence="9" id="KW-1185">Reference proteome</keyword>
<evidence type="ECO:0000313" key="8">
    <source>
        <dbReference type="EMBL" id="TCT27044.1"/>
    </source>
</evidence>
<dbReference type="InterPro" id="IPR004797">
    <property type="entry name" value="Competence_ComEC/Rec2"/>
</dbReference>
<evidence type="ECO:0000256" key="2">
    <source>
        <dbReference type="ARBA" id="ARBA00022475"/>
    </source>
</evidence>
<dbReference type="Pfam" id="PF13567">
    <property type="entry name" value="DUF4131"/>
    <property type="match status" value="1"/>
</dbReference>
<name>A0A4R3NC49_9BACI</name>
<evidence type="ECO:0000313" key="9">
    <source>
        <dbReference type="Proteomes" id="UP000294650"/>
    </source>
</evidence>
<reference evidence="8 9" key="1">
    <citation type="submission" date="2019-03" db="EMBL/GenBank/DDBJ databases">
        <title>Genomic Encyclopedia of Type Strains, Phase IV (KMG-IV): sequencing the most valuable type-strain genomes for metagenomic binning, comparative biology and taxonomic classification.</title>
        <authorList>
            <person name="Goeker M."/>
        </authorList>
    </citation>
    <scope>NUCLEOTIDE SEQUENCE [LARGE SCALE GENOMIC DNA]</scope>
    <source>
        <strain evidence="8 9">DSM 25894</strain>
    </source>
</reference>
<dbReference type="GO" id="GO:0030420">
    <property type="term" value="P:establishment of competence for transformation"/>
    <property type="evidence" value="ECO:0007669"/>
    <property type="project" value="InterPro"/>
</dbReference>
<dbReference type="InterPro" id="IPR004477">
    <property type="entry name" value="ComEC_N"/>
</dbReference>
<evidence type="ECO:0000256" key="3">
    <source>
        <dbReference type="ARBA" id="ARBA00022692"/>
    </source>
</evidence>
<dbReference type="InterPro" id="IPR001279">
    <property type="entry name" value="Metallo-B-lactamas"/>
</dbReference>
<dbReference type="CDD" id="cd07731">
    <property type="entry name" value="ComA-like_MBL-fold"/>
    <property type="match status" value="1"/>
</dbReference>
<dbReference type="Pfam" id="PF00753">
    <property type="entry name" value="Lactamase_B"/>
    <property type="match status" value="1"/>
</dbReference>
<dbReference type="AlphaFoldDB" id="A0A4R3NC49"/>
<dbReference type="NCBIfam" id="TIGR00361">
    <property type="entry name" value="ComEC_Rec2"/>
    <property type="match status" value="1"/>
</dbReference>
<dbReference type="Proteomes" id="UP000294650">
    <property type="component" value="Unassembled WGS sequence"/>
</dbReference>
<dbReference type="Pfam" id="PF03772">
    <property type="entry name" value="Competence"/>
    <property type="match status" value="1"/>
</dbReference>
<feature type="transmembrane region" description="Helical" evidence="6">
    <location>
        <begin position="352"/>
        <end position="377"/>
    </location>
</feature>
<keyword evidence="4 6" id="KW-1133">Transmembrane helix</keyword>
<evidence type="ECO:0000256" key="5">
    <source>
        <dbReference type="ARBA" id="ARBA00023136"/>
    </source>
</evidence>
<accession>A0A4R3NC49</accession>
<keyword evidence="3 6" id="KW-0812">Transmembrane</keyword>
<dbReference type="NCBIfam" id="TIGR00360">
    <property type="entry name" value="ComEC_N-term"/>
    <property type="match status" value="1"/>
</dbReference>
<evidence type="ECO:0000256" key="6">
    <source>
        <dbReference type="SAM" id="Phobius"/>
    </source>
</evidence>
<dbReference type="InterPro" id="IPR036866">
    <property type="entry name" value="RibonucZ/Hydroxyglut_hydro"/>
</dbReference>
<feature type="transmembrane region" description="Helical" evidence="6">
    <location>
        <begin position="476"/>
        <end position="496"/>
    </location>
</feature>
<organism evidence="8 9">
    <name type="scientific">Melghiribacillus thermohalophilus</name>
    <dbReference type="NCBI Taxonomy" id="1324956"/>
    <lineage>
        <taxon>Bacteria</taxon>
        <taxon>Bacillati</taxon>
        <taxon>Bacillota</taxon>
        <taxon>Bacilli</taxon>
        <taxon>Bacillales</taxon>
        <taxon>Bacillaceae</taxon>
        <taxon>Melghiribacillus</taxon>
    </lineage>
</organism>
<feature type="transmembrane region" description="Helical" evidence="6">
    <location>
        <begin position="46"/>
        <end position="65"/>
    </location>
</feature>
<dbReference type="PANTHER" id="PTHR30619">
    <property type="entry name" value="DNA INTERNALIZATION/COMPETENCE PROTEIN COMEC/REC2"/>
    <property type="match status" value="1"/>
</dbReference>
<keyword evidence="5 6" id="KW-0472">Membrane</keyword>
<gene>
    <name evidence="8" type="ORF">EDD68_101410</name>
</gene>
<dbReference type="Gene3D" id="3.60.15.10">
    <property type="entry name" value="Ribonuclease Z/Hydroxyacylglutathione hydrolase-like"/>
    <property type="match status" value="1"/>
</dbReference>
<dbReference type="GO" id="GO:0005886">
    <property type="term" value="C:plasma membrane"/>
    <property type="evidence" value="ECO:0007669"/>
    <property type="project" value="UniProtKB-SubCell"/>
</dbReference>
<dbReference type="RefSeq" id="WP_132370536.1">
    <property type="nucleotide sequence ID" value="NZ_SMAN01000001.1"/>
</dbReference>
<evidence type="ECO:0000256" key="4">
    <source>
        <dbReference type="ARBA" id="ARBA00022989"/>
    </source>
</evidence>
<feature type="transmembrane region" description="Helical" evidence="6">
    <location>
        <begin position="319"/>
        <end position="340"/>
    </location>
</feature>
<feature type="transmembrane region" description="Helical" evidence="6">
    <location>
        <begin position="442"/>
        <end position="464"/>
    </location>
</feature>
<dbReference type="EMBL" id="SMAN01000001">
    <property type="protein sequence ID" value="TCT27044.1"/>
    <property type="molecule type" value="Genomic_DNA"/>
</dbReference>
<dbReference type="InterPro" id="IPR052159">
    <property type="entry name" value="Competence_DNA_uptake"/>
</dbReference>